<evidence type="ECO:0000256" key="4">
    <source>
        <dbReference type="ARBA" id="ARBA00023136"/>
    </source>
</evidence>
<feature type="transmembrane region" description="Helical" evidence="6">
    <location>
        <begin position="294"/>
        <end position="313"/>
    </location>
</feature>
<feature type="transmembrane region" description="Helical" evidence="6">
    <location>
        <begin position="467"/>
        <end position="486"/>
    </location>
</feature>
<evidence type="ECO:0000256" key="3">
    <source>
        <dbReference type="ARBA" id="ARBA00022989"/>
    </source>
</evidence>
<dbReference type="GO" id="GO:0140115">
    <property type="term" value="P:export across plasma membrane"/>
    <property type="evidence" value="ECO:0007669"/>
    <property type="project" value="UniProtKB-ARBA"/>
</dbReference>
<keyword evidence="3 6" id="KW-1133">Transmembrane helix</keyword>
<evidence type="ECO:0000256" key="2">
    <source>
        <dbReference type="ARBA" id="ARBA00022692"/>
    </source>
</evidence>
<proteinExistence type="predicted"/>
<dbReference type="EMBL" id="ML742068">
    <property type="protein sequence ID" value="KAE8151594.1"/>
    <property type="molecule type" value="Genomic_DNA"/>
</dbReference>
<organism evidence="8 9">
    <name type="scientific">Aspergillus avenaceus</name>
    <dbReference type="NCBI Taxonomy" id="36643"/>
    <lineage>
        <taxon>Eukaryota</taxon>
        <taxon>Fungi</taxon>
        <taxon>Dikarya</taxon>
        <taxon>Ascomycota</taxon>
        <taxon>Pezizomycotina</taxon>
        <taxon>Eurotiomycetes</taxon>
        <taxon>Eurotiomycetidae</taxon>
        <taxon>Eurotiales</taxon>
        <taxon>Aspergillaceae</taxon>
        <taxon>Aspergillus</taxon>
        <taxon>Aspergillus subgen. Circumdati</taxon>
    </lineage>
</organism>
<evidence type="ECO:0000256" key="1">
    <source>
        <dbReference type="ARBA" id="ARBA00004141"/>
    </source>
</evidence>
<keyword evidence="4 6" id="KW-0472">Membrane</keyword>
<dbReference type="PROSITE" id="PS00216">
    <property type="entry name" value="SUGAR_TRANSPORT_1"/>
    <property type="match status" value="1"/>
</dbReference>
<feature type="transmembrane region" description="Helical" evidence="6">
    <location>
        <begin position="185"/>
        <end position="204"/>
    </location>
</feature>
<feature type="transmembrane region" description="Helical" evidence="6">
    <location>
        <begin position="432"/>
        <end position="455"/>
    </location>
</feature>
<feature type="transmembrane region" description="Helical" evidence="6">
    <location>
        <begin position="399"/>
        <end position="420"/>
    </location>
</feature>
<dbReference type="Proteomes" id="UP000325780">
    <property type="component" value="Unassembled WGS sequence"/>
</dbReference>
<evidence type="ECO:0000313" key="9">
    <source>
        <dbReference type="Proteomes" id="UP000325780"/>
    </source>
</evidence>
<dbReference type="GO" id="GO:0016020">
    <property type="term" value="C:membrane"/>
    <property type="evidence" value="ECO:0007669"/>
    <property type="project" value="UniProtKB-SubCell"/>
</dbReference>
<dbReference type="InterPro" id="IPR005829">
    <property type="entry name" value="Sugar_transporter_CS"/>
</dbReference>
<reference evidence="8 9" key="1">
    <citation type="submission" date="2019-04" db="EMBL/GenBank/DDBJ databases">
        <title>Friends and foes A comparative genomics study of 23 Aspergillus species from section Flavi.</title>
        <authorList>
            <consortium name="DOE Joint Genome Institute"/>
            <person name="Kjaerbolling I."/>
            <person name="Vesth T."/>
            <person name="Frisvad J.C."/>
            <person name="Nybo J.L."/>
            <person name="Theobald S."/>
            <person name="Kildgaard S."/>
            <person name="Isbrandt T."/>
            <person name="Kuo A."/>
            <person name="Sato A."/>
            <person name="Lyhne E.K."/>
            <person name="Kogle M.E."/>
            <person name="Wiebenga A."/>
            <person name="Kun R.S."/>
            <person name="Lubbers R.J."/>
            <person name="Makela M.R."/>
            <person name="Barry K."/>
            <person name="Chovatia M."/>
            <person name="Clum A."/>
            <person name="Daum C."/>
            <person name="Haridas S."/>
            <person name="He G."/>
            <person name="LaButti K."/>
            <person name="Lipzen A."/>
            <person name="Mondo S."/>
            <person name="Riley R."/>
            <person name="Salamov A."/>
            <person name="Simmons B.A."/>
            <person name="Magnuson J.K."/>
            <person name="Henrissat B."/>
            <person name="Mortensen U.H."/>
            <person name="Larsen T.O."/>
            <person name="Devries R.P."/>
            <person name="Grigoriev I.V."/>
            <person name="Machida M."/>
            <person name="Baker S.E."/>
            <person name="Andersen M.R."/>
        </authorList>
    </citation>
    <scope>NUCLEOTIDE SEQUENCE [LARGE SCALE GENOMIC DNA]</scope>
    <source>
        <strain evidence="8 9">IBT 18842</strain>
    </source>
</reference>
<dbReference type="PROSITE" id="PS50850">
    <property type="entry name" value="MFS"/>
    <property type="match status" value="1"/>
</dbReference>
<dbReference type="GO" id="GO:0022857">
    <property type="term" value="F:transmembrane transporter activity"/>
    <property type="evidence" value="ECO:0007669"/>
    <property type="project" value="InterPro"/>
</dbReference>
<feature type="compositionally biased region" description="Basic and acidic residues" evidence="5">
    <location>
        <begin position="1"/>
        <end position="23"/>
    </location>
</feature>
<dbReference type="InterPro" id="IPR011701">
    <property type="entry name" value="MFS"/>
</dbReference>
<feature type="transmembrane region" description="Helical" evidence="6">
    <location>
        <begin position="128"/>
        <end position="147"/>
    </location>
</feature>
<dbReference type="GO" id="GO:0042908">
    <property type="term" value="P:xenobiotic transport"/>
    <property type="evidence" value="ECO:0007669"/>
    <property type="project" value="UniProtKB-ARBA"/>
</dbReference>
<dbReference type="PANTHER" id="PTHR23502:SF33">
    <property type="entry name" value="MAJOR FACILITATOR SUPERFAMILY (MFS) PROFILE DOMAIN-CONTAINING PROTEIN-RELATED"/>
    <property type="match status" value="1"/>
</dbReference>
<comment type="subcellular location">
    <subcellularLocation>
        <location evidence="1">Membrane</location>
        <topology evidence="1">Multi-pass membrane protein</topology>
    </subcellularLocation>
</comment>
<name>A0A5N6TZ95_ASPAV</name>
<sequence length="501" mass="54855">MADKQMSARDQPDPEKGRERETPIKQQLFPESDLSQGIVGWEGQMDSANPQNFPPRKKWGFLGLISAFTVVSPLASSMFSPAVSYMAADFHETDQTIVAFTVSICLLGYTFGPLILAPLSEIYGRRLILSLANWFFVAWQIGCALAPNIAALIVFRLLAGIGGSACITLGAGVIADLFPRDQRGMATAIWGVGPLLGPVAGPIMGGYIGEEIGWRWVYWILLIVGGVMQLGIEILNQETYAPVLIRWKTAKLSKELGRTDLRSAYELPHGDSSPAQQLRQGLVRPILLLLKSPIVFLLSTYMALVYGLLYLFFTTISSVFTTRYGFTTGLSGLAYLGIGVGFMLGLGIVAGTNDRIVVKLTARNGGHFEPEMRMPLMIFFACIIPISFFWYGWTVEKEVHWIAPIIGMMPFGLGMMGVYLPIQTYVIDCYPAYAASANATLTATRSLVGAVLPLAGPAMFEALGHGWGNSLLGFVALVFVPVPIAFTRWGKWIRERYPLTL</sequence>
<feature type="transmembrane region" description="Helical" evidence="6">
    <location>
        <begin position="153"/>
        <end position="178"/>
    </location>
</feature>
<dbReference type="Pfam" id="PF07690">
    <property type="entry name" value="MFS_1"/>
    <property type="match status" value="1"/>
</dbReference>
<feature type="region of interest" description="Disordered" evidence="5">
    <location>
        <begin position="1"/>
        <end position="31"/>
    </location>
</feature>
<evidence type="ECO:0000313" key="8">
    <source>
        <dbReference type="EMBL" id="KAE8151594.1"/>
    </source>
</evidence>
<dbReference type="AlphaFoldDB" id="A0A5N6TZ95"/>
<dbReference type="OrthoDB" id="5296287at2759"/>
<protein>
    <submittedName>
        <fullName evidence="8">Major facilitator superfamily domain-containing protein</fullName>
    </submittedName>
</protein>
<feature type="transmembrane region" description="Helical" evidence="6">
    <location>
        <begin position="374"/>
        <end position="393"/>
    </location>
</feature>
<feature type="transmembrane region" description="Helical" evidence="6">
    <location>
        <begin position="96"/>
        <end position="116"/>
    </location>
</feature>
<dbReference type="CDD" id="cd17323">
    <property type="entry name" value="MFS_Tpo1_MDR_like"/>
    <property type="match status" value="1"/>
</dbReference>
<dbReference type="Gene3D" id="1.20.1250.20">
    <property type="entry name" value="MFS general substrate transporter like domains"/>
    <property type="match status" value="1"/>
</dbReference>
<feature type="transmembrane region" description="Helical" evidence="6">
    <location>
        <begin position="216"/>
        <end position="236"/>
    </location>
</feature>
<accession>A0A5N6TZ95</accession>
<gene>
    <name evidence="8" type="ORF">BDV25DRAFT_171352</name>
</gene>
<dbReference type="SUPFAM" id="SSF103473">
    <property type="entry name" value="MFS general substrate transporter"/>
    <property type="match status" value="1"/>
</dbReference>
<feature type="domain" description="Major facilitator superfamily (MFS) profile" evidence="7">
    <location>
        <begin position="61"/>
        <end position="493"/>
    </location>
</feature>
<dbReference type="PANTHER" id="PTHR23502">
    <property type="entry name" value="MAJOR FACILITATOR SUPERFAMILY"/>
    <property type="match status" value="1"/>
</dbReference>
<dbReference type="InterPro" id="IPR020846">
    <property type="entry name" value="MFS_dom"/>
</dbReference>
<dbReference type="FunFam" id="1.20.1250.20:FF:000460">
    <property type="entry name" value="MFS multidrug transporter, putative"/>
    <property type="match status" value="1"/>
</dbReference>
<feature type="transmembrane region" description="Helical" evidence="6">
    <location>
        <begin position="333"/>
        <end position="353"/>
    </location>
</feature>
<keyword evidence="9" id="KW-1185">Reference proteome</keyword>
<dbReference type="InterPro" id="IPR036259">
    <property type="entry name" value="MFS_trans_sf"/>
</dbReference>
<feature type="transmembrane region" description="Helical" evidence="6">
    <location>
        <begin position="59"/>
        <end position="76"/>
    </location>
</feature>
<keyword evidence="2 6" id="KW-0812">Transmembrane</keyword>
<evidence type="ECO:0000256" key="5">
    <source>
        <dbReference type="SAM" id="MobiDB-lite"/>
    </source>
</evidence>
<evidence type="ECO:0000259" key="7">
    <source>
        <dbReference type="PROSITE" id="PS50850"/>
    </source>
</evidence>
<evidence type="ECO:0000256" key="6">
    <source>
        <dbReference type="SAM" id="Phobius"/>
    </source>
</evidence>